<proteinExistence type="predicted"/>
<feature type="domain" description="DUF6922" evidence="1">
    <location>
        <begin position="15"/>
        <end position="67"/>
    </location>
</feature>
<evidence type="ECO:0000259" key="1">
    <source>
        <dbReference type="Pfam" id="PF21956"/>
    </source>
</evidence>
<comment type="caution">
    <text evidence="2">The sequence shown here is derived from an EMBL/GenBank/DDBJ whole genome shotgun (WGS) entry which is preliminary data.</text>
</comment>
<gene>
    <name evidence="2" type="ORF">EZS27_011056</name>
</gene>
<accession>A0A5J4S4X7</accession>
<dbReference type="Pfam" id="PF21956">
    <property type="entry name" value="DUF6922"/>
    <property type="match status" value="1"/>
</dbReference>
<sequence>MIFDNWEQHSKDAEISKTLLWEYDLSNFDWNNMRTVVMQRVIERGWIEDFYAAIKKYGGLNNIREIIKEIPSLSPIDITFVCVVFDLKKKELRCYTRKRSREKLLNS</sequence>
<evidence type="ECO:0000313" key="2">
    <source>
        <dbReference type="EMBL" id="KAA6341116.1"/>
    </source>
</evidence>
<organism evidence="2">
    <name type="scientific">termite gut metagenome</name>
    <dbReference type="NCBI Taxonomy" id="433724"/>
    <lineage>
        <taxon>unclassified sequences</taxon>
        <taxon>metagenomes</taxon>
        <taxon>organismal metagenomes</taxon>
    </lineage>
</organism>
<dbReference type="EMBL" id="SNRY01000411">
    <property type="protein sequence ID" value="KAA6341116.1"/>
    <property type="molecule type" value="Genomic_DNA"/>
</dbReference>
<reference evidence="2" key="1">
    <citation type="submission" date="2019-03" db="EMBL/GenBank/DDBJ databases">
        <title>Single cell metagenomics reveals metabolic interactions within the superorganism composed of flagellate Streblomastix strix and complex community of Bacteroidetes bacteria on its surface.</title>
        <authorList>
            <person name="Treitli S.C."/>
            <person name="Kolisko M."/>
            <person name="Husnik F."/>
            <person name="Keeling P."/>
            <person name="Hampl V."/>
        </authorList>
    </citation>
    <scope>NUCLEOTIDE SEQUENCE</scope>
    <source>
        <strain evidence="2">STM</strain>
    </source>
</reference>
<protein>
    <recommendedName>
        <fullName evidence="1">DUF6922 domain-containing protein</fullName>
    </recommendedName>
</protein>
<dbReference type="InterPro" id="IPR053830">
    <property type="entry name" value="DUF6922"/>
</dbReference>
<name>A0A5J4S4X7_9ZZZZ</name>
<dbReference type="AlphaFoldDB" id="A0A5J4S4X7"/>